<dbReference type="InterPro" id="IPR036409">
    <property type="entry name" value="Aldolase_II/adducin_N_sf"/>
</dbReference>
<gene>
    <name evidence="3" type="ORF">QWZ14_07590</name>
</gene>
<dbReference type="RefSeq" id="WP_290316018.1">
    <property type="nucleotide sequence ID" value="NZ_JAUFPN010000069.1"/>
</dbReference>
<dbReference type="Gene3D" id="3.40.225.10">
    <property type="entry name" value="Class II aldolase/adducin N-terminal domain"/>
    <property type="match status" value="1"/>
</dbReference>
<dbReference type="SMART" id="SM01007">
    <property type="entry name" value="Aldolase_II"/>
    <property type="match status" value="1"/>
</dbReference>
<dbReference type="SUPFAM" id="SSF53639">
    <property type="entry name" value="AraD/HMP-PK domain-like"/>
    <property type="match status" value="1"/>
</dbReference>
<evidence type="ECO:0000259" key="2">
    <source>
        <dbReference type="SMART" id="SM01007"/>
    </source>
</evidence>
<evidence type="ECO:0000313" key="4">
    <source>
        <dbReference type="Proteomes" id="UP001529369"/>
    </source>
</evidence>
<comment type="similarity">
    <text evidence="1">Belongs to the aldolase class II family.</text>
</comment>
<dbReference type="InterPro" id="IPR051017">
    <property type="entry name" value="Aldolase-II_Adducin_sf"/>
</dbReference>
<dbReference type="EMBL" id="JAUFPN010000069">
    <property type="protein sequence ID" value="MDN3564228.1"/>
    <property type="molecule type" value="Genomic_DNA"/>
</dbReference>
<keyword evidence="4" id="KW-1185">Reference proteome</keyword>
<evidence type="ECO:0000256" key="1">
    <source>
        <dbReference type="ARBA" id="ARBA00037961"/>
    </source>
</evidence>
<dbReference type="InterPro" id="IPR001303">
    <property type="entry name" value="Aldolase_II/adducin_N"/>
</dbReference>
<accession>A0ABT8A3I2</accession>
<organism evidence="3 4">
    <name type="scientific">Paeniroseomonas aquatica</name>
    <dbReference type="NCBI Taxonomy" id="373043"/>
    <lineage>
        <taxon>Bacteria</taxon>
        <taxon>Pseudomonadati</taxon>
        <taxon>Pseudomonadota</taxon>
        <taxon>Alphaproteobacteria</taxon>
        <taxon>Acetobacterales</taxon>
        <taxon>Acetobacteraceae</taxon>
        <taxon>Paeniroseomonas</taxon>
    </lineage>
</organism>
<protein>
    <submittedName>
        <fullName evidence="3">Class II aldolase/adducin family protein</fullName>
    </submittedName>
</protein>
<name>A0ABT8A3I2_9PROT</name>
<sequence>MPLESLAPQDLALADERWQARVDLAAAHRLAVMHGFHEGIFNHLTLRVPGAEDRYYQIPFGTHWSEVTASCFMEVGYDGTRRAGEGEIERSAYCIHAPMHKALPTAAAVFHTHMPFTSALSRLEDPRILPIGQTELGTMMNTAYDLTYTGLAFDPSEGERLAGVIGDKTILIMANHGVATVGRTVAEAYDRLYYIERVAQVQLYAMWTGKPLRHLPQEVVDGTIASFKASGQKYGGKSNAEWHFAALKRILDRKEPDYKE</sequence>
<dbReference type="PANTHER" id="PTHR10672">
    <property type="entry name" value="ADDUCIN"/>
    <property type="match status" value="1"/>
</dbReference>
<dbReference type="PANTHER" id="PTHR10672:SF21">
    <property type="entry name" value="CLASS II ALDOLASE_ADDUCIN N-TERMINAL DOMAIN-CONTAINING PROTEIN"/>
    <property type="match status" value="1"/>
</dbReference>
<feature type="domain" description="Class II aldolase/adducin N-terminal" evidence="2">
    <location>
        <begin position="22"/>
        <end position="203"/>
    </location>
</feature>
<dbReference type="Proteomes" id="UP001529369">
    <property type="component" value="Unassembled WGS sequence"/>
</dbReference>
<dbReference type="Pfam" id="PF00596">
    <property type="entry name" value="Aldolase_II"/>
    <property type="match status" value="1"/>
</dbReference>
<evidence type="ECO:0000313" key="3">
    <source>
        <dbReference type="EMBL" id="MDN3564228.1"/>
    </source>
</evidence>
<comment type="caution">
    <text evidence="3">The sequence shown here is derived from an EMBL/GenBank/DDBJ whole genome shotgun (WGS) entry which is preliminary data.</text>
</comment>
<reference evidence="4" key="1">
    <citation type="journal article" date="2019" name="Int. J. Syst. Evol. Microbiol.">
        <title>The Global Catalogue of Microorganisms (GCM) 10K type strain sequencing project: providing services to taxonomists for standard genome sequencing and annotation.</title>
        <authorList>
            <consortium name="The Broad Institute Genomics Platform"/>
            <consortium name="The Broad Institute Genome Sequencing Center for Infectious Disease"/>
            <person name="Wu L."/>
            <person name="Ma J."/>
        </authorList>
    </citation>
    <scope>NUCLEOTIDE SEQUENCE [LARGE SCALE GENOMIC DNA]</scope>
    <source>
        <strain evidence="4">CECT 7131</strain>
    </source>
</reference>
<proteinExistence type="inferred from homology"/>